<feature type="coiled-coil region" evidence="1">
    <location>
        <begin position="125"/>
        <end position="187"/>
    </location>
</feature>
<dbReference type="GO" id="GO:0006313">
    <property type="term" value="P:DNA transposition"/>
    <property type="evidence" value="ECO:0007669"/>
    <property type="project" value="InterPro"/>
</dbReference>
<dbReference type="InterPro" id="IPR003346">
    <property type="entry name" value="Transposase_20"/>
</dbReference>
<keyword evidence="5" id="KW-1185">Reference proteome</keyword>
<name>A0A2I6S2Y9_9RHOO</name>
<accession>A0A2I6S2Y9</accession>
<evidence type="ECO:0000256" key="1">
    <source>
        <dbReference type="SAM" id="Coils"/>
    </source>
</evidence>
<keyword evidence="1" id="KW-0175">Coiled coil</keyword>
<dbReference type="NCBIfam" id="NF033542">
    <property type="entry name" value="transpos_IS110"/>
    <property type="match status" value="1"/>
</dbReference>
<dbReference type="RefSeq" id="WP_102245705.1">
    <property type="nucleotide sequence ID" value="NZ_CP025682.1"/>
</dbReference>
<dbReference type="Pfam" id="PF02371">
    <property type="entry name" value="Transposase_20"/>
    <property type="match status" value="1"/>
</dbReference>
<dbReference type="InterPro" id="IPR047650">
    <property type="entry name" value="Transpos_IS110"/>
</dbReference>
<dbReference type="GO" id="GO:0003677">
    <property type="term" value="F:DNA binding"/>
    <property type="evidence" value="ECO:0007669"/>
    <property type="project" value="InterPro"/>
</dbReference>
<dbReference type="Proteomes" id="UP000242205">
    <property type="component" value="Chromosome"/>
</dbReference>
<evidence type="ECO:0000313" key="4">
    <source>
        <dbReference type="EMBL" id="AUN93631.1"/>
    </source>
</evidence>
<feature type="domain" description="Transposase IS110-like N-terminal" evidence="2">
    <location>
        <begin position="4"/>
        <end position="149"/>
    </location>
</feature>
<evidence type="ECO:0000313" key="5">
    <source>
        <dbReference type="Proteomes" id="UP000242205"/>
    </source>
</evidence>
<feature type="domain" description="Transposase IS116/IS110/IS902 C-terminal" evidence="3">
    <location>
        <begin position="196"/>
        <end position="282"/>
    </location>
</feature>
<reference evidence="4 5" key="1">
    <citation type="submission" date="2018-01" db="EMBL/GenBank/DDBJ databases">
        <authorList>
            <person name="Fu G.-Y."/>
        </authorList>
    </citation>
    <scope>NUCLEOTIDE SEQUENCE [LARGE SCALE GENOMIC DNA]</scope>
    <source>
        <strain evidence="4 5">SY39</strain>
    </source>
</reference>
<evidence type="ECO:0000259" key="3">
    <source>
        <dbReference type="Pfam" id="PF02371"/>
    </source>
</evidence>
<dbReference type="KEGG" id="atw:C0099_00980"/>
<dbReference type="EMBL" id="CP025682">
    <property type="protein sequence ID" value="AUN93631.1"/>
    <property type="molecule type" value="Genomic_DNA"/>
</dbReference>
<dbReference type="GO" id="GO:0004803">
    <property type="term" value="F:transposase activity"/>
    <property type="evidence" value="ECO:0007669"/>
    <property type="project" value="InterPro"/>
</dbReference>
<dbReference type="PANTHER" id="PTHR33055:SF3">
    <property type="entry name" value="PUTATIVE TRANSPOSASE FOR IS117-RELATED"/>
    <property type="match status" value="1"/>
</dbReference>
<proteinExistence type="predicted"/>
<organism evidence="4 5">
    <name type="scientific">Pseudazoarcus pumilus</name>
    <dbReference type="NCBI Taxonomy" id="2067960"/>
    <lineage>
        <taxon>Bacteria</taxon>
        <taxon>Pseudomonadati</taxon>
        <taxon>Pseudomonadota</taxon>
        <taxon>Betaproteobacteria</taxon>
        <taxon>Rhodocyclales</taxon>
        <taxon>Zoogloeaceae</taxon>
        <taxon>Pseudazoarcus</taxon>
    </lineage>
</organism>
<dbReference type="AlphaFoldDB" id="A0A2I6S2Y9"/>
<gene>
    <name evidence="4" type="ORF">C0099_00980</name>
</gene>
<sequence length="331" mass="36030">MCVVGIDIAAKSFDLVVRRNGTNAKVRRFEQTPAGHAQAAAHLKKLAPERVVMEATGVYFVDLAVALHAASLPVSVINPRSFKHFAQIKLKGSKTDAIDAALLAEYAQRMAPALWVPPAPDRLALRDLGRQINRLIHARTQAKNRLHALQARRDVSALLIDDEREGIEQLDARIERLKGAAQQRIEQCAQLSVMAQHLRCAKGLGAASTLAILAELCVLPTQMNSAQVSCFAGLDVRLNQSGSSVHRPGRLSKAGNAYLRAALFMPAMVAVQSDPNAKAFYEALLARGKKRIQALCALMRKMLTGIWACIRNGTPFDSSRLFSCAQTLLKA</sequence>
<dbReference type="InterPro" id="IPR002525">
    <property type="entry name" value="Transp_IS110-like_N"/>
</dbReference>
<protein>
    <submittedName>
        <fullName evidence="4">IS110 family transposase</fullName>
    </submittedName>
</protein>
<dbReference type="OrthoDB" id="9795150at2"/>
<evidence type="ECO:0000259" key="2">
    <source>
        <dbReference type="Pfam" id="PF01548"/>
    </source>
</evidence>
<dbReference type="Pfam" id="PF01548">
    <property type="entry name" value="DEDD_Tnp_IS110"/>
    <property type="match status" value="1"/>
</dbReference>
<dbReference type="PANTHER" id="PTHR33055">
    <property type="entry name" value="TRANSPOSASE FOR INSERTION SEQUENCE ELEMENT IS1111A"/>
    <property type="match status" value="1"/>
</dbReference>